<dbReference type="GO" id="GO:0005829">
    <property type="term" value="C:cytosol"/>
    <property type="evidence" value="ECO:0007669"/>
    <property type="project" value="TreeGrafter"/>
</dbReference>
<dbReference type="Pfam" id="PF00908">
    <property type="entry name" value="dTDP_sugar_isom"/>
    <property type="match status" value="1"/>
</dbReference>
<dbReference type="InterPro" id="IPR014710">
    <property type="entry name" value="RmlC-like_jellyroll"/>
</dbReference>
<dbReference type="PANTHER" id="PTHR21047:SF2">
    <property type="entry name" value="THYMIDINE DIPHOSPHO-4-KETO-RHAMNOSE 3,5-EPIMERASE"/>
    <property type="match status" value="1"/>
</dbReference>
<dbReference type="GO" id="GO:0019305">
    <property type="term" value="P:dTDP-rhamnose biosynthetic process"/>
    <property type="evidence" value="ECO:0007669"/>
    <property type="project" value="UniProtKB-UniRule"/>
</dbReference>
<comment type="caution">
    <text evidence="8">The sequence shown here is derived from an EMBL/GenBank/DDBJ whole genome shotgun (WGS) entry which is preliminary data.</text>
</comment>
<protein>
    <recommendedName>
        <fullName evidence="4 7">dTDP-4-dehydrorhamnose 3,5-epimerase</fullName>
        <ecNumber evidence="3 7">5.1.3.13</ecNumber>
    </recommendedName>
    <alternativeName>
        <fullName evidence="7">Thymidine diphospho-4-keto-rhamnose 3,5-epimerase</fullName>
    </alternativeName>
</protein>
<sequence length="180" mass="20066">MKFQRTDLADVVIVVLESYEDERGSFARTFCRSEFAAANLPVDFVQASRSSARRAGTVRGLHFQRAPHSEGKLVRCGRGALYDVVIDLRPGSVSFRRWQAFILNAENMLSLYIPPGCAHGFQTLEDDTETLYQMTVAYAPDHAAGVRYDDPSLSIPWPLPVSVISQRDLALPSLDAEFAR</sequence>
<dbReference type="RefSeq" id="WP_128778496.1">
    <property type="nucleotide sequence ID" value="NZ_RYFI01000016.1"/>
</dbReference>
<feature type="active site" description="Proton acceptor" evidence="5">
    <location>
        <position position="62"/>
    </location>
</feature>
<evidence type="ECO:0000256" key="6">
    <source>
        <dbReference type="PIRSR" id="PIRSR600888-3"/>
    </source>
</evidence>
<accession>A0A4Q0MDD0</accession>
<organism evidence="8 9">
    <name type="scientific">Hansschlegelia zhihuaiae</name>
    <dbReference type="NCBI Taxonomy" id="405005"/>
    <lineage>
        <taxon>Bacteria</taxon>
        <taxon>Pseudomonadati</taxon>
        <taxon>Pseudomonadota</taxon>
        <taxon>Alphaproteobacteria</taxon>
        <taxon>Hyphomicrobiales</taxon>
        <taxon>Methylopilaceae</taxon>
        <taxon>Hansschlegelia</taxon>
    </lineage>
</organism>
<evidence type="ECO:0000256" key="1">
    <source>
        <dbReference type="ARBA" id="ARBA00001298"/>
    </source>
</evidence>
<proteinExistence type="inferred from homology"/>
<dbReference type="EMBL" id="RYFI01000016">
    <property type="protein sequence ID" value="RXF70929.1"/>
    <property type="molecule type" value="Genomic_DNA"/>
</dbReference>
<keyword evidence="7 8" id="KW-0413">Isomerase</keyword>
<evidence type="ECO:0000256" key="5">
    <source>
        <dbReference type="PIRSR" id="PIRSR600888-1"/>
    </source>
</evidence>
<dbReference type="InterPro" id="IPR000888">
    <property type="entry name" value="RmlC-like"/>
</dbReference>
<dbReference type="Gene3D" id="2.60.120.10">
    <property type="entry name" value="Jelly Rolls"/>
    <property type="match status" value="1"/>
</dbReference>
<reference evidence="8 9" key="1">
    <citation type="submission" date="2018-12" db="EMBL/GenBank/DDBJ databases">
        <title>bacterium Hansschlegelia zhihuaiae S113.</title>
        <authorList>
            <person name="He J."/>
        </authorList>
    </citation>
    <scope>NUCLEOTIDE SEQUENCE [LARGE SCALE GENOMIC DNA]</scope>
    <source>
        <strain evidence="8 9">S 113</strain>
    </source>
</reference>
<feature type="site" description="Participates in a stacking interaction with the thymidine ring of dTDP-4-oxo-6-deoxyglucose" evidence="6">
    <location>
        <position position="138"/>
    </location>
</feature>
<evidence type="ECO:0000256" key="2">
    <source>
        <dbReference type="ARBA" id="ARBA00001997"/>
    </source>
</evidence>
<dbReference type="Proteomes" id="UP000289708">
    <property type="component" value="Unassembled WGS sequence"/>
</dbReference>
<keyword evidence="9" id="KW-1185">Reference proteome</keyword>
<feature type="active site" description="Proton donor" evidence="5">
    <location>
        <position position="132"/>
    </location>
</feature>
<dbReference type="PANTHER" id="PTHR21047">
    <property type="entry name" value="DTDP-6-DEOXY-D-GLUCOSE-3,5 EPIMERASE"/>
    <property type="match status" value="1"/>
</dbReference>
<dbReference type="AlphaFoldDB" id="A0A4Q0MDD0"/>
<dbReference type="InterPro" id="IPR011051">
    <property type="entry name" value="RmlC_Cupin_sf"/>
</dbReference>
<comment type="function">
    <text evidence="2 7">Catalyzes the epimerization of the C3' and C5'positions of dTDP-6-deoxy-D-xylo-4-hexulose, forming dTDP-6-deoxy-L-lyxo-4-hexulose.</text>
</comment>
<comment type="pathway">
    <text evidence="7">Carbohydrate biosynthesis; dTDP-L-rhamnose biosynthesis.</text>
</comment>
<gene>
    <name evidence="8" type="primary">rfbC</name>
    <name evidence="8" type="ORF">EK403_16100</name>
</gene>
<evidence type="ECO:0000256" key="3">
    <source>
        <dbReference type="ARBA" id="ARBA00012098"/>
    </source>
</evidence>
<dbReference type="NCBIfam" id="TIGR01221">
    <property type="entry name" value="rmlC"/>
    <property type="match status" value="1"/>
</dbReference>
<dbReference type="CDD" id="cd00438">
    <property type="entry name" value="cupin_RmlC"/>
    <property type="match status" value="1"/>
</dbReference>
<evidence type="ECO:0000256" key="7">
    <source>
        <dbReference type="RuleBase" id="RU364069"/>
    </source>
</evidence>
<comment type="catalytic activity">
    <reaction evidence="1 7">
        <text>dTDP-4-dehydro-6-deoxy-alpha-D-glucose = dTDP-4-dehydro-beta-L-rhamnose</text>
        <dbReference type="Rhea" id="RHEA:16969"/>
        <dbReference type="ChEBI" id="CHEBI:57649"/>
        <dbReference type="ChEBI" id="CHEBI:62830"/>
        <dbReference type="EC" id="5.1.3.13"/>
    </reaction>
</comment>
<evidence type="ECO:0000313" key="9">
    <source>
        <dbReference type="Proteomes" id="UP000289708"/>
    </source>
</evidence>
<dbReference type="GO" id="GO:0000271">
    <property type="term" value="P:polysaccharide biosynthetic process"/>
    <property type="evidence" value="ECO:0007669"/>
    <property type="project" value="TreeGrafter"/>
</dbReference>
<dbReference type="UniPathway" id="UPA00124"/>
<dbReference type="SUPFAM" id="SSF51182">
    <property type="entry name" value="RmlC-like cupins"/>
    <property type="match status" value="1"/>
</dbReference>
<dbReference type="EC" id="5.1.3.13" evidence="3 7"/>
<evidence type="ECO:0000256" key="4">
    <source>
        <dbReference type="ARBA" id="ARBA00019595"/>
    </source>
</evidence>
<dbReference type="OrthoDB" id="9800680at2"/>
<comment type="similarity">
    <text evidence="7">Belongs to the dTDP-4-dehydrorhamnose 3,5-epimerase family.</text>
</comment>
<comment type="subunit">
    <text evidence="7">Homodimer.</text>
</comment>
<name>A0A4Q0MDD0_9HYPH</name>
<dbReference type="GO" id="GO:0008830">
    <property type="term" value="F:dTDP-4-dehydrorhamnose 3,5-epimerase activity"/>
    <property type="evidence" value="ECO:0007669"/>
    <property type="project" value="UniProtKB-UniRule"/>
</dbReference>
<evidence type="ECO:0000313" key="8">
    <source>
        <dbReference type="EMBL" id="RXF70929.1"/>
    </source>
</evidence>